<feature type="region of interest" description="Disordered" evidence="2">
    <location>
        <begin position="513"/>
        <end position="549"/>
    </location>
</feature>
<dbReference type="PANTHER" id="PTHR19847">
    <property type="entry name" value="DDB1- AND CUL4-ASSOCIATED FACTOR 11"/>
    <property type="match status" value="1"/>
</dbReference>
<dbReference type="InterPro" id="IPR015943">
    <property type="entry name" value="WD40/YVTN_repeat-like_dom_sf"/>
</dbReference>
<dbReference type="STRING" id="947166.A0A1D1VZ65"/>
<dbReference type="GO" id="GO:0043161">
    <property type="term" value="P:proteasome-mediated ubiquitin-dependent protein catabolic process"/>
    <property type="evidence" value="ECO:0007669"/>
    <property type="project" value="TreeGrafter"/>
</dbReference>
<dbReference type="GO" id="GO:0080008">
    <property type="term" value="C:Cul4-RING E3 ubiquitin ligase complex"/>
    <property type="evidence" value="ECO:0007669"/>
    <property type="project" value="TreeGrafter"/>
</dbReference>
<evidence type="ECO:0000313" key="4">
    <source>
        <dbReference type="Proteomes" id="UP000186922"/>
    </source>
</evidence>
<proteinExistence type="predicted"/>
<evidence type="ECO:0000256" key="1">
    <source>
        <dbReference type="PROSITE-ProRule" id="PRU00221"/>
    </source>
</evidence>
<evidence type="ECO:0000313" key="3">
    <source>
        <dbReference type="EMBL" id="GAV06680.1"/>
    </source>
</evidence>
<evidence type="ECO:0008006" key="5">
    <source>
        <dbReference type="Google" id="ProtNLM"/>
    </source>
</evidence>
<dbReference type="PROSITE" id="PS50294">
    <property type="entry name" value="WD_REPEATS_REGION"/>
    <property type="match status" value="2"/>
</dbReference>
<sequence>MGARASRDADDDEDQEMNEDEEEGRNLNHEAQPEADPRPARLEPRRHQGGHRGADILNILESLYRSGQLNLRGVAAMPGRRGLLRNLSQDEETEQTWEAIADMGIMDKSDYKQRVLANSGLDGMLGKQTATIPHYPLLTREYYGLRTTEKVRLMHKCIPNSPSKLMQIDEKLFCGLHSQDGEVFLASGQDQCIRVFDTSRSVARDEPLKLIRSFDARDVGWSVLDVRLSSDGRYLAYSSWSDAVHIASVRDDSTHLAVPLKPDGQHCGVFSLMFSHDDTEILAGANFGHVYVVSLATGRSQKIKTHSDDVNTVAFADNTSHILYSGGDDGIIRVWDRRNLSESNPKCCGLFLGHKHGITYLDPHADGRHLLSNSKDQSIKLWDIRCLSNEEGLVEAKKAVQENRWDYRYRYRQGSGCARKLKCDRSIITFTGHSVLQTLIRARFSPYESTVSRYIYTGDNAGHVIVFDTLTGETVRKMKEHMLVVRDVSWHPSRPEIISTGWDGLQVLWTYRQPNDEKESRDARETVEVQSSEESASSDDSDEDGDETM</sequence>
<dbReference type="AlphaFoldDB" id="A0A1D1VZ65"/>
<dbReference type="InterPro" id="IPR051859">
    <property type="entry name" value="DCAF"/>
</dbReference>
<dbReference type="OrthoDB" id="63070at2759"/>
<feature type="region of interest" description="Disordered" evidence="2">
    <location>
        <begin position="1"/>
        <end position="50"/>
    </location>
</feature>
<dbReference type="EMBL" id="BDGG01000014">
    <property type="protein sequence ID" value="GAV06680.1"/>
    <property type="molecule type" value="Genomic_DNA"/>
</dbReference>
<dbReference type="Pfam" id="PF00400">
    <property type="entry name" value="WD40"/>
    <property type="match status" value="3"/>
</dbReference>
<evidence type="ECO:0000256" key="2">
    <source>
        <dbReference type="SAM" id="MobiDB-lite"/>
    </source>
</evidence>
<name>A0A1D1VZ65_RAMVA</name>
<dbReference type="Proteomes" id="UP000186922">
    <property type="component" value="Unassembled WGS sequence"/>
</dbReference>
<dbReference type="PROSITE" id="PS50082">
    <property type="entry name" value="WD_REPEATS_2"/>
    <property type="match status" value="2"/>
</dbReference>
<reference evidence="3 4" key="1">
    <citation type="journal article" date="2016" name="Nat. Commun.">
        <title>Extremotolerant tardigrade genome and improved radiotolerance of human cultured cells by tardigrade-unique protein.</title>
        <authorList>
            <person name="Hashimoto T."/>
            <person name="Horikawa D.D."/>
            <person name="Saito Y."/>
            <person name="Kuwahara H."/>
            <person name="Kozuka-Hata H."/>
            <person name="Shin-I T."/>
            <person name="Minakuchi Y."/>
            <person name="Ohishi K."/>
            <person name="Motoyama A."/>
            <person name="Aizu T."/>
            <person name="Enomoto A."/>
            <person name="Kondo K."/>
            <person name="Tanaka S."/>
            <person name="Hara Y."/>
            <person name="Koshikawa S."/>
            <person name="Sagara H."/>
            <person name="Miura T."/>
            <person name="Yokobori S."/>
            <person name="Miyagawa K."/>
            <person name="Suzuki Y."/>
            <person name="Kubo T."/>
            <person name="Oyama M."/>
            <person name="Kohara Y."/>
            <person name="Fujiyama A."/>
            <person name="Arakawa K."/>
            <person name="Katayama T."/>
            <person name="Toyoda A."/>
            <person name="Kunieda T."/>
        </authorList>
    </citation>
    <scope>NUCLEOTIDE SEQUENCE [LARGE SCALE GENOMIC DNA]</scope>
    <source>
        <strain evidence="3 4">YOKOZUNA-1</strain>
    </source>
</reference>
<dbReference type="InterPro" id="IPR036322">
    <property type="entry name" value="WD40_repeat_dom_sf"/>
</dbReference>
<dbReference type="SMART" id="SM00320">
    <property type="entry name" value="WD40"/>
    <property type="match status" value="6"/>
</dbReference>
<feature type="repeat" description="WD" evidence="1">
    <location>
        <begin position="351"/>
        <end position="385"/>
    </location>
</feature>
<feature type="compositionally biased region" description="Basic and acidic residues" evidence="2">
    <location>
        <begin position="24"/>
        <end position="46"/>
    </location>
</feature>
<feature type="repeat" description="WD" evidence="1">
    <location>
        <begin position="303"/>
        <end position="336"/>
    </location>
</feature>
<protein>
    <recommendedName>
        <fullName evidence="5">DDB1- and CUL4-associated factor 11</fullName>
    </recommendedName>
</protein>
<dbReference type="Gene3D" id="2.130.10.10">
    <property type="entry name" value="YVTN repeat-like/Quinoprotein amine dehydrogenase"/>
    <property type="match status" value="2"/>
</dbReference>
<organism evidence="3 4">
    <name type="scientific">Ramazzottius varieornatus</name>
    <name type="common">Water bear</name>
    <name type="synonym">Tardigrade</name>
    <dbReference type="NCBI Taxonomy" id="947166"/>
    <lineage>
        <taxon>Eukaryota</taxon>
        <taxon>Metazoa</taxon>
        <taxon>Ecdysozoa</taxon>
        <taxon>Tardigrada</taxon>
        <taxon>Eutardigrada</taxon>
        <taxon>Parachela</taxon>
        <taxon>Hypsibioidea</taxon>
        <taxon>Ramazzottiidae</taxon>
        <taxon>Ramazzottius</taxon>
    </lineage>
</organism>
<gene>
    <name evidence="3" type="primary">RvY_16627-1</name>
    <name evidence="3" type="synonym">RvY_16627.1</name>
    <name evidence="3" type="ORF">RvY_16627</name>
</gene>
<keyword evidence="1" id="KW-0853">WD repeat</keyword>
<feature type="compositionally biased region" description="Basic and acidic residues" evidence="2">
    <location>
        <begin position="514"/>
        <end position="527"/>
    </location>
</feature>
<feature type="compositionally biased region" description="Acidic residues" evidence="2">
    <location>
        <begin position="9"/>
        <end position="23"/>
    </location>
</feature>
<accession>A0A1D1VZ65</accession>
<dbReference type="PANTHER" id="PTHR19847:SF7">
    <property type="entry name" value="DDB1- AND CUL4-ASSOCIATED FACTOR 11"/>
    <property type="match status" value="1"/>
</dbReference>
<keyword evidence="4" id="KW-1185">Reference proteome</keyword>
<dbReference type="SUPFAM" id="SSF50978">
    <property type="entry name" value="WD40 repeat-like"/>
    <property type="match status" value="1"/>
</dbReference>
<comment type="caution">
    <text evidence="3">The sequence shown here is derived from an EMBL/GenBank/DDBJ whole genome shotgun (WGS) entry which is preliminary data.</text>
</comment>
<feature type="compositionally biased region" description="Acidic residues" evidence="2">
    <location>
        <begin position="536"/>
        <end position="549"/>
    </location>
</feature>
<dbReference type="InterPro" id="IPR001680">
    <property type="entry name" value="WD40_rpt"/>
</dbReference>